<feature type="transmembrane region" description="Helical" evidence="1">
    <location>
        <begin position="232"/>
        <end position="248"/>
    </location>
</feature>
<dbReference type="Proteomes" id="UP000483820">
    <property type="component" value="Chromosome II"/>
</dbReference>
<protein>
    <submittedName>
        <fullName evidence="2">Uncharacterized protein</fullName>
    </submittedName>
</protein>
<dbReference type="EMBL" id="WUAV01000002">
    <property type="protein sequence ID" value="KAF1765539.1"/>
    <property type="molecule type" value="Genomic_DNA"/>
</dbReference>
<feature type="transmembrane region" description="Helical" evidence="1">
    <location>
        <begin position="289"/>
        <end position="313"/>
    </location>
</feature>
<evidence type="ECO:0000313" key="3">
    <source>
        <dbReference type="Proteomes" id="UP000483820"/>
    </source>
</evidence>
<gene>
    <name evidence="2" type="ORF">GCK72_005491</name>
</gene>
<feature type="transmembrane region" description="Helical" evidence="1">
    <location>
        <begin position="17"/>
        <end position="38"/>
    </location>
</feature>
<keyword evidence="1" id="KW-1133">Transmembrane helix</keyword>
<feature type="transmembrane region" description="Helical" evidence="1">
    <location>
        <begin position="50"/>
        <end position="69"/>
    </location>
</feature>
<sequence length="669" mass="75331">MVLSENGNIQMKNDRKYWYFLLVLGALALLNAIVSTMMKPFELMHHFSVINIHWINTITLLAGISPFVFPQKTLKSETAIVVVNILSFCICISCAFADLGNLAIKSFGQPNNTGFFSNFFSDDEIETEIPQPSKEISEHLAKLAQKFRDHLMVYNCLDLAICVLAACISHKLIVNRIEASPNVHLTDSRRFQGYGVALIIMTVTGIVNHMWQRIIMVNHKQAIFLDMHTIDEFSWLVINLATGIFVFLSSKSNQIVQSVSFALSGATIYPSFFYAWLDYRIMTSAHSNFLFRQAITSLVISIPHMFVLLTIFLTFIMTRRDATRVQLTHLNKLIFTGFSVFFLIISLSLINVNLYALFTKQFYKIFHSSEQKLPFLTAFLSLFTGLSVASRFNYITIASSLVIGILAINATYLHIFSYIYLQINGYFIDGTSSEFLVLPADKYDNGTETSSVHTIETSLNVISFVGSSVLVLFLAYLARTALPPPDTSEDSAEELVAKKRYEKKVLGLGVVMLFSAVFVLSLAFYVFFRTHSPHPLVTIYSQLFHVVLALSITSYALFQVLVAEHLAKYPLLSCSLIILSVIRALDILTQIDYKDIGNQPVTWTIHALVEYMAIFFHFATIAIIFRIEGAGRPLIEPAEIPMSFENPLGNATDENGYIMLRTAENEQAD</sequence>
<feature type="transmembrane region" description="Helical" evidence="1">
    <location>
        <begin position="375"/>
        <end position="394"/>
    </location>
</feature>
<evidence type="ECO:0000313" key="2">
    <source>
        <dbReference type="EMBL" id="KAF1765539.1"/>
    </source>
</evidence>
<accession>A0A6A5HEL5</accession>
<feature type="transmembrane region" description="Helical" evidence="1">
    <location>
        <begin position="333"/>
        <end position="355"/>
    </location>
</feature>
<feature type="transmembrane region" description="Helical" evidence="1">
    <location>
        <begin position="505"/>
        <end position="527"/>
    </location>
</feature>
<feature type="transmembrane region" description="Helical" evidence="1">
    <location>
        <begin position="152"/>
        <end position="173"/>
    </location>
</feature>
<feature type="transmembrane region" description="Helical" evidence="1">
    <location>
        <begin position="81"/>
        <end position="104"/>
    </location>
</feature>
<name>A0A6A5HEL5_CAERE</name>
<dbReference type="GeneID" id="9821662"/>
<feature type="transmembrane region" description="Helical" evidence="1">
    <location>
        <begin position="255"/>
        <end position="277"/>
    </location>
</feature>
<feature type="transmembrane region" description="Helical" evidence="1">
    <location>
        <begin position="401"/>
        <end position="421"/>
    </location>
</feature>
<feature type="transmembrane region" description="Helical" evidence="1">
    <location>
        <begin position="194"/>
        <end position="212"/>
    </location>
</feature>
<feature type="transmembrane region" description="Helical" evidence="1">
    <location>
        <begin position="603"/>
        <end position="625"/>
    </location>
</feature>
<organism evidence="2 3">
    <name type="scientific">Caenorhabditis remanei</name>
    <name type="common">Caenorhabditis vulgaris</name>
    <dbReference type="NCBI Taxonomy" id="31234"/>
    <lineage>
        <taxon>Eukaryota</taxon>
        <taxon>Metazoa</taxon>
        <taxon>Ecdysozoa</taxon>
        <taxon>Nematoda</taxon>
        <taxon>Chromadorea</taxon>
        <taxon>Rhabditida</taxon>
        <taxon>Rhabditina</taxon>
        <taxon>Rhabditomorpha</taxon>
        <taxon>Rhabditoidea</taxon>
        <taxon>Rhabditidae</taxon>
        <taxon>Peloderinae</taxon>
        <taxon>Caenorhabditis</taxon>
    </lineage>
</organism>
<dbReference type="RefSeq" id="XP_053589403.1">
    <property type="nucleotide sequence ID" value="XM_053725209.1"/>
</dbReference>
<dbReference type="AlphaFoldDB" id="A0A6A5HEL5"/>
<feature type="transmembrane region" description="Helical" evidence="1">
    <location>
        <begin position="539"/>
        <end position="558"/>
    </location>
</feature>
<comment type="caution">
    <text evidence="2">The sequence shown here is derived from an EMBL/GenBank/DDBJ whole genome shotgun (WGS) entry which is preliminary data.</text>
</comment>
<evidence type="ECO:0000256" key="1">
    <source>
        <dbReference type="SAM" id="Phobius"/>
    </source>
</evidence>
<dbReference type="CTD" id="9821662"/>
<dbReference type="KEGG" id="crq:GCK72_005491"/>
<feature type="transmembrane region" description="Helical" evidence="1">
    <location>
        <begin position="570"/>
        <end position="591"/>
    </location>
</feature>
<reference evidence="2 3" key="1">
    <citation type="submission" date="2019-12" db="EMBL/GenBank/DDBJ databases">
        <title>Chromosome-level assembly of the Caenorhabditis remanei genome.</title>
        <authorList>
            <person name="Teterina A.A."/>
            <person name="Willis J.H."/>
            <person name="Phillips P.C."/>
        </authorList>
    </citation>
    <scope>NUCLEOTIDE SEQUENCE [LARGE SCALE GENOMIC DNA]</scope>
    <source>
        <strain evidence="2 3">PX506</strain>
        <tissue evidence="2">Whole organism</tissue>
    </source>
</reference>
<feature type="transmembrane region" description="Helical" evidence="1">
    <location>
        <begin position="459"/>
        <end position="478"/>
    </location>
</feature>
<proteinExistence type="predicted"/>
<keyword evidence="1" id="KW-0472">Membrane</keyword>
<keyword evidence="1" id="KW-0812">Transmembrane</keyword>